<dbReference type="InterPro" id="IPR016024">
    <property type="entry name" value="ARM-type_fold"/>
</dbReference>
<dbReference type="SMART" id="SM00504">
    <property type="entry name" value="Ubox"/>
    <property type="match status" value="1"/>
</dbReference>
<dbReference type="OrthoDB" id="10064100at2759"/>
<comment type="catalytic activity">
    <reaction evidence="1 5">
        <text>S-ubiquitinyl-[E2 ubiquitin-conjugating enzyme]-L-cysteine + [acceptor protein]-L-lysine = [E2 ubiquitin-conjugating enzyme]-L-cysteine + N(6)-ubiquitinyl-[acceptor protein]-L-lysine.</text>
        <dbReference type="EC" id="2.3.2.27"/>
    </reaction>
</comment>
<dbReference type="PROSITE" id="PS51698">
    <property type="entry name" value="U_BOX"/>
    <property type="match status" value="1"/>
</dbReference>
<sequence length="394" mass="41262">MEEEQTQVEVPCYFLCPISLQMMRNPVTLPTGITYDRGGIERWLLAAGTQPTPNHTLLRLIQAWCALHPGVVDGVTTPKPPADRARLAALVSRLLDVEKRSPPRELLAALREIRDAAAEGERGRTLVAAAPGAVDSLFAVFVHASAKASEDDNAAAACSDEVLEIISSFKLTEQRLARTIETADDHRELVGAIVSVLRRPNAASRARAALLLEAVAAATSPASRLASLPEEAFVELVLLRDRVSRPVTKAALHVLAGAAAHGRNRVKAVGAGAVSALVEALVEDGGRRECELALGALGRLCGCAEGRAALVAHGAGVAAVASRALIGASEAATDAAVLEMAECGAVGALCVAAEQQSGGSGRTAERARETLRMHAGAWRSSPCLHPHHQAMYPC</sequence>
<dbReference type="InterPro" id="IPR011989">
    <property type="entry name" value="ARM-like"/>
</dbReference>
<dbReference type="GO" id="GO:0016567">
    <property type="term" value="P:protein ubiquitination"/>
    <property type="evidence" value="ECO:0007669"/>
    <property type="project" value="UniProtKB-UniRule"/>
</dbReference>
<keyword evidence="8" id="KW-1185">Reference proteome</keyword>
<evidence type="ECO:0000256" key="2">
    <source>
        <dbReference type="ARBA" id="ARBA00004906"/>
    </source>
</evidence>
<proteinExistence type="predicted"/>
<evidence type="ECO:0000313" key="7">
    <source>
        <dbReference type="EMBL" id="TVU04641.1"/>
    </source>
</evidence>
<organism evidence="7 8">
    <name type="scientific">Eragrostis curvula</name>
    <name type="common">weeping love grass</name>
    <dbReference type="NCBI Taxonomy" id="38414"/>
    <lineage>
        <taxon>Eukaryota</taxon>
        <taxon>Viridiplantae</taxon>
        <taxon>Streptophyta</taxon>
        <taxon>Embryophyta</taxon>
        <taxon>Tracheophyta</taxon>
        <taxon>Spermatophyta</taxon>
        <taxon>Magnoliopsida</taxon>
        <taxon>Liliopsida</taxon>
        <taxon>Poales</taxon>
        <taxon>Poaceae</taxon>
        <taxon>PACMAD clade</taxon>
        <taxon>Chloridoideae</taxon>
        <taxon>Eragrostideae</taxon>
        <taxon>Eragrostidinae</taxon>
        <taxon>Eragrostis</taxon>
    </lineage>
</organism>
<dbReference type="EMBL" id="RWGY01000051">
    <property type="protein sequence ID" value="TVU04641.1"/>
    <property type="molecule type" value="Genomic_DNA"/>
</dbReference>
<evidence type="ECO:0000256" key="1">
    <source>
        <dbReference type="ARBA" id="ARBA00000900"/>
    </source>
</evidence>
<evidence type="ECO:0000313" key="8">
    <source>
        <dbReference type="Proteomes" id="UP000324897"/>
    </source>
</evidence>
<dbReference type="SUPFAM" id="SSF57850">
    <property type="entry name" value="RING/U-box"/>
    <property type="match status" value="1"/>
</dbReference>
<dbReference type="Pfam" id="PF04564">
    <property type="entry name" value="U-box"/>
    <property type="match status" value="1"/>
</dbReference>
<keyword evidence="3 5" id="KW-0808">Transferase</keyword>
<evidence type="ECO:0000259" key="6">
    <source>
        <dbReference type="PROSITE" id="PS51698"/>
    </source>
</evidence>
<dbReference type="GO" id="GO:0061630">
    <property type="term" value="F:ubiquitin protein ligase activity"/>
    <property type="evidence" value="ECO:0007669"/>
    <property type="project" value="UniProtKB-UniRule"/>
</dbReference>
<dbReference type="PANTHER" id="PTHR22849">
    <property type="entry name" value="WDSAM1 PROTEIN"/>
    <property type="match status" value="1"/>
</dbReference>
<dbReference type="InterPro" id="IPR013083">
    <property type="entry name" value="Znf_RING/FYVE/PHD"/>
</dbReference>
<dbReference type="Pfam" id="PF25598">
    <property type="entry name" value="ARM_PUB"/>
    <property type="match status" value="1"/>
</dbReference>
<dbReference type="UniPathway" id="UPA00143"/>
<dbReference type="Gene3D" id="1.25.10.10">
    <property type="entry name" value="Leucine-rich Repeat Variant"/>
    <property type="match status" value="1"/>
</dbReference>
<comment type="caution">
    <text evidence="7">The sequence shown here is derived from an EMBL/GenBank/DDBJ whole genome shotgun (WGS) entry which is preliminary data.</text>
</comment>
<protein>
    <recommendedName>
        <fullName evidence="5 6">U-box domain-containing protein</fullName>
        <ecNumber evidence="5">2.3.2.27</ecNumber>
    </recommendedName>
    <alternativeName>
        <fullName evidence="5">RING-type E3 ubiquitin transferase PUB</fullName>
    </alternativeName>
</protein>
<comment type="function">
    <text evidence="5">Functions as an E3 ubiquitin ligase.</text>
</comment>
<dbReference type="Proteomes" id="UP000324897">
    <property type="component" value="Unassembled WGS sequence"/>
</dbReference>
<gene>
    <name evidence="7" type="ORF">EJB05_47767</name>
</gene>
<feature type="domain" description="U-box" evidence="6">
    <location>
        <begin position="9"/>
        <end position="71"/>
    </location>
</feature>
<keyword evidence="4 5" id="KW-0833">Ubl conjugation pathway</keyword>
<dbReference type="Gramene" id="TVU04641">
    <property type="protein sequence ID" value="TVU04641"/>
    <property type="gene ID" value="EJB05_47767"/>
</dbReference>
<evidence type="ECO:0000256" key="5">
    <source>
        <dbReference type="RuleBase" id="RU369093"/>
    </source>
</evidence>
<accession>A0A5J9T1D6</accession>
<dbReference type="InterPro" id="IPR045185">
    <property type="entry name" value="PUB22/23/24-like"/>
</dbReference>
<dbReference type="EC" id="2.3.2.27" evidence="5"/>
<dbReference type="SUPFAM" id="SSF48371">
    <property type="entry name" value="ARM repeat"/>
    <property type="match status" value="1"/>
</dbReference>
<name>A0A5J9T1D6_9POAL</name>
<evidence type="ECO:0000256" key="4">
    <source>
        <dbReference type="ARBA" id="ARBA00022786"/>
    </source>
</evidence>
<dbReference type="InterPro" id="IPR058678">
    <property type="entry name" value="ARM_PUB"/>
</dbReference>
<dbReference type="AlphaFoldDB" id="A0A5J9T1D6"/>
<evidence type="ECO:0000256" key="3">
    <source>
        <dbReference type="ARBA" id="ARBA00022679"/>
    </source>
</evidence>
<feature type="non-terminal residue" evidence="7">
    <location>
        <position position="1"/>
    </location>
</feature>
<dbReference type="Gene3D" id="3.30.40.10">
    <property type="entry name" value="Zinc/RING finger domain, C3HC4 (zinc finger)"/>
    <property type="match status" value="1"/>
</dbReference>
<reference evidence="7 8" key="1">
    <citation type="journal article" date="2019" name="Sci. Rep.">
        <title>A high-quality genome of Eragrostis curvula grass provides insights into Poaceae evolution and supports new strategies to enhance forage quality.</title>
        <authorList>
            <person name="Carballo J."/>
            <person name="Santos B.A.C.M."/>
            <person name="Zappacosta D."/>
            <person name="Garbus I."/>
            <person name="Selva J.P."/>
            <person name="Gallo C.A."/>
            <person name="Diaz A."/>
            <person name="Albertini E."/>
            <person name="Caccamo M."/>
            <person name="Echenique V."/>
        </authorList>
    </citation>
    <scope>NUCLEOTIDE SEQUENCE [LARGE SCALE GENOMIC DNA]</scope>
    <source>
        <strain evidence="8">cv. Victoria</strain>
        <tissue evidence="7">Leaf</tissue>
    </source>
</reference>
<dbReference type="PANTHER" id="PTHR22849:SF132">
    <property type="entry name" value="E3 UBIQUITIN-PROTEIN LIGASE PUB23"/>
    <property type="match status" value="1"/>
</dbReference>
<dbReference type="InterPro" id="IPR003613">
    <property type="entry name" value="Ubox_domain"/>
</dbReference>
<comment type="pathway">
    <text evidence="2 5">Protein modification; protein ubiquitination.</text>
</comment>